<keyword evidence="6" id="KW-1185">Reference proteome</keyword>
<feature type="compositionally biased region" description="Low complexity" evidence="1">
    <location>
        <begin position="155"/>
        <end position="167"/>
    </location>
</feature>
<evidence type="ECO:0000256" key="1">
    <source>
        <dbReference type="SAM" id="MobiDB-lite"/>
    </source>
</evidence>
<feature type="region of interest" description="Disordered" evidence="1">
    <location>
        <begin position="242"/>
        <end position="280"/>
    </location>
</feature>
<name>A0A814M9T1_9BILA</name>
<feature type="region of interest" description="Disordered" evidence="1">
    <location>
        <begin position="1"/>
        <end position="34"/>
    </location>
</feature>
<dbReference type="EMBL" id="CAJOBC010004823">
    <property type="protein sequence ID" value="CAF3841947.1"/>
    <property type="molecule type" value="Genomic_DNA"/>
</dbReference>
<feature type="region of interest" description="Disordered" evidence="1">
    <location>
        <begin position="155"/>
        <end position="183"/>
    </location>
</feature>
<accession>A0A814M9T1</accession>
<dbReference type="AlphaFoldDB" id="A0A814M9T1"/>
<feature type="compositionally biased region" description="Polar residues" evidence="1">
    <location>
        <begin position="168"/>
        <end position="180"/>
    </location>
</feature>
<gene>
    <name evidence="3" type="ORF">GPM918_LOCUS17490</name>
    <name evidence="2" type="ORF">OVA965_LOCUS17844</name>
    <name evidence="5" type="ORF">SRO942_LOCUS17488</name>
    <name evidence="4" type="ORF">TMI583_LOCUS17857</name>
</gene>
<dbReference type="Proteomes" id="UP000663829">
    <property type="component" value="Unassembled WGS sequence"/>
</dbReference>
<dbReference type="OrthoDB" id="10018331at2759"/>
<comment type="caution">
    <text evidence="3">The sequence shown here is derived from an EMBL/GenBank/DDBJ whole genome shotgun (WGS) entry which is preliminary data.</text>
</comment>
<feature type="compositionally biased region" description="Basic and acidic residues" evidence="1">
    <location>
        <begin position="262"/>
        <end position="280"/>
    </location>
</feature>
<protein>
    <submittedName>
        <fullName evidence="3">Uncharacterized protein</fullName>
    </submittedName>
</protein>
<evidence type="ECO:0000313" key="6">
    <source>
        <dbReference type="Proteomes" id="UP000663829"/>
    </source>
</evidence>
<organism evidence="3 6">
    <name type="scientific">Didymodactylos carnosus</name>
    <dbReference type="NCBI Taxonomy" id="1234261"/>
    <lineage>
        <taxon>Eukaryota</taxon>
        <taxon>Metazoa</taxon>
        <taxon>Spiralia</taxon>
        <taxon>Gnathifera</taxon>
        <taxon>Rotifera</taxon>
        <taxon>Eurotatoria</taxon>
        <taxon>Bdelloidea</taxon>
        <taxon>Philodinida</taxon>
        <taxon>Philodinidae</taxon>
        <taxon>Didymodactylos</taxon>
    </lineage>
</organism>
<evidence type="ECO:0000313" key="2">
    <source>
        <dbReference type="EMBL" id="CAF1069954.1"/>
    </source>
</evidence>
<dbReference type="Proteomes" id="UP000681722">
    <property type="component" value="Unassembled WGS sequence"/>
</dbReference>
<sequence>MATTSNNNELRKKLSESTTPASSHDILSPSPLQTTTTTITQLPHLLETRASDTEFYRIDQPSYSHSIFADSLRDWKDPFLHGSEPIKIPLCPRCSSCKCRSLLNQPVVNTSTPQLTYQYEDIHHDHQHHHFHHHPSCPSYKSKLYSSADRTRSLSVSTDHTSSHVSSNYLNSDKSMSSLISPRDRTKSLMATTAKSKIPVPSFARGMSKSSEKTNGTFTNRQILDRSTKTLIPRLIINKNISKNQSSGQEKQAEKVTYTNDAKLDINKDTADNSQTDQDR</sequence>
<reference evidence="3" key="1">
    <citation type="submission" date="2021-02" db="EMBL/GenBank/DDBJ databases">
        <authorList>
            <person name="Nowell W R."/>
        </authorList>
    </citation>
    <scope>NUCLEOTIDE SEQUENCE</scope>
</reference>
<dbReference type="EMBL" id="CAJOBA010008693">
    <property type="protein sequence ID" value="CAF3834486.1"/>
    <property type="molecule type" value="Genomic_DNA"/>
</dbReference>
<proteinExistence type="predicted"/>
<evidence type="ECO:0000313" key="3">
    <source>
        <dbReference type="EMBL" id="CAF1075336.1"/>
    </source>
</evidence>
<evidence type="ECO:0000313" key="5">
    <source>
        <dbReference type="EMBL" id="CAF3841947.1"/>
    </source>
</evidence>
<dbReference type="Proteomes" id="UP000682733">
    <property type="component" value="Unassembled WGS sequence"/>
</dbReference>
<evidence type="ECO:0000313" key="4">
    <source>
        <dbReference type="EMBL" id="CAF3834486.1"/>
    </source>
</evidence>
<dbReference type="Proteomes" id="UP000677228">
    <property type="component" value="Unassembled WGS sequence"/>
</dbReference>
<dbReference type="EMBL" id="CAJNOK010008675">
    <property type="protein sequence ID" value="CAF1069954.1"/>
    <property type="molecule type" value="Genomic_DNA"/>
</dbReference>
<dbReference type="EMBL" id="CAJNOQ010004823">
    <property type="protein sequence ID" value="CAF1075336.1"/>
    <property type="molecule type" value="Genomic_DNA"/>
</dbReference>